<reference evidence="3 4" key="1">
    <citation type="submission" date="2019-06" db="EMBL/GenBank/DDBJ databases">
        <title>Sequencing the genomes of 1000 actinobacteria strains.</title>
        <authorList>
            <person name="Klenk H.-P."/>
        </authorList>
    </citation>
    <scope>NUCLEOTIDE SEQUENCE [LARGE SCALE GENOMIC DNA]</scope>
    <source>
        <strain evidence="3 4">DSM 8803</strain>
    </source>
</reference>
<feature type="region of interest" description="Disordered" evidence="1">
    <location>
        <begin position="26"/>
        <end position="45"/>
    </location>
</feature>
<accession>A0A542YA54</accession>
<organism evidence="3 4">
    <name type="scientific">Leucobacter komagatae</name>
    <dbReference type="NCBI Taxonomy" id="55969"/>
    <lineage>
        <taxon>Bacteria</taxon>
        <taxon>Bacillati</taxon>
        <taxon>Actinomycetota</taxon>
        <taxon>Actinomycetes</taxon>
        <taxon>Micrococcales</taxon>
        <taxon>Microbacteriaceae</taxon>
        <taxon>Leucobacter</taxon>
    </lineage>
</organism>
<feature type="signal peptide" evidence="2">
    <location>
        <begin position="1"/>
        <end position="19"/>
    </location>
</feature>
<name>A0A542YA54_9MICO</name>
<sequence length="146" mass="14599">MKKTTALTALAGASIALLALTGCTTGDSAGGDAKDDKGSEQKKEETFVPKEVTLECEDGKATAAESNSIFTLSGDCAAVEVTGVNSLVSIDGAVENLTVGGSINKVVVTSAGAITFVTDSSGNVVETAGEPEVTDEGDQNEVVAPE</sequence>
<feature type="compositionally biased region" description="Basic and acidic residues" evidence="1">
    <location>
        <begin position="32"/>
        <end position="45"/>
    </location>
</feature>
<dbReference type="Proteomes" id="UP000319094">
    <property type="component" value="Unassembled WGS sequence"/>
</dbReference>
<gene>
    <name evidence="3" type="ORF">FB468_2915</name>
</gene>
<evidence type="ECO:0008006" key="5">
    <source>
        <dbReference type="Google" id="ProtNLM"/>
    </source>
</evidence>
<dbReference type="RefSeq" id="WP_141887960.1">
    <property type="nucleotide sequence ID" value="NZ_BAAAUY010000018.1"/>
</dbReference>
<evidence type="ECO:0000313" key="3">
    <source>
        <dbReference type="EMBL" id="TQL44844.1"/>
    </source>
</evidence>
<dbReference type="EMBL" id="VFON01000001">
    <property type="protein sequence ID" value="TQL44844.1"/>
    <property type="molecule type" value="Genomic_DNA"/>
</dbReference>
<evidence type="ECO:0000256" key="2">
    <source>
        <dbReference type="SAM" id="SignalP"/>
    </source>
</evidence>
<keyword evidence="2" id="KW-0732">Signal</keyword>
<dbReference type="AlphaFoldDB" id="A0A542YA54"/>
<dbReference type="OrthoDB" id="4980818at2"/>
<evidence type="ECO:0000256" key="1">
    <source>
        <dbReference type="SAM" id="MobiDB-lite"/>
    </source>
</evidence>
<keyword evidence="4" id="KW-1185">Reference proteome</keyword>
<dbReference type="PROSITE" id="PS51257">
    <property type="entry name" value="PROKAR_LIPOPROTEIN"/>
    <property type="match status" value="1"/>
</dbReference>
<evidence type="ECO:0000313" key="4">
    <source>
        <dbReference type="Proteomes" id="UP000319094"/>
    </source>
</evidence>
<comment type="caution">
    <text evidence="3">The sequence shown here is derived from an EMBL/GenBank/DDBJ whole genome shotgun (WGS) entry which is preliminary data.</text>
</comment>
<protein>
    <recommendedName>
        <fullName evidence="5">DUF3060 family protein</fullName>
    </recommendedName>
</protein>
<feature type="chain" id="PRO_5039596716" description="DUF3060 family protein" evidence="2">
    <location>
        <begin position="20"/>
        <end position="146"/>
    </location>
</feature>
<proteinExistence type="predicted"/>